<feature type="chain" id="PRO_5024294759" evidence="1">
    <location>
        <begin position="34"/>
        <end position="150"/>
    </location>
</feature>
<organism evidence="2 3">
    <name type="scientific">Desulfosarcina ovata subsp. ovata</name>
    <dbReference type="NCBI Taxonomy" id="2752305"/>
    <lineage>
        <taxon>Bacteria</taxon>
        <taxon>Pseudomonadati</taxon>
        <taxon>Thermodesulfobacteriota</taxon>
        <taxon>Desulfobacteria</taxon>
        <taxon>Desulfobacterales</taxon>
        <taxon>Desulfosarcinaceae</taxon>
        <taxon>Desulfosarcina</taxon>
    </lineage>
</organism>
<dbReference type="AlphaFoldDB" id="A0A5K8AM09"/>
<dbReference type="EMBL" id="AP021879">
    <property type="protein sequence ID" value="BBO92664.1"/>
    <property type="molecule type" value="Genomic_DNA"/>
</dbReference>
<gene>
    <name evidence="2" type="ORF">DSCOOX_58440</name>
</gene>
<protein>
    <submittedName>
        <fullName evidence="2">Uncharacterized protein</fullName>
    </submittedName>
</protein>
<keyword evidence="3" id="KW-1185">Reference proteome</keyword>
<evidence type="ECO:0000313" key="2">
    <source>
        <dbReference type="EMBL" id="BBO92664.1"/>
    </source>
</evidence>
<dbReference type="RefSeq" id="WP_155313378.1">
    <property type="nucleotide sequence ID" value="NZ_AP021879.1"/>
</dbReference>
<keyword evidence="1" id="KW-0732">Signal</keyword>
<proteinExistence type="predicted"/>
<evidence type="ECO:0000256" key="1">
    <source>
        <dbReference type="SAM" id="SignalP"/>
    </source>
</evidence>
<evidence type="ECO:0000313" key="3">
    <source>
        <dbReference type="Proteomes" id="UP000422108"/>
    </source>
</evidence>
<feature type="signal peptide" evidence="1">
    <location>
        <begin position="1"/>
        <end position="33"/>
    </location>
</feature>
<sequence>MQPSNITHRVPTILTLSFVLMLGFALVAAASQAAAPAKPNSVAEKYGIEVTSVRLSANNHMVDFRYRVLDSRKADTLFTKENRPHLVDQKTGKVLAVPRTAKVGPLMSTYQHKKGRIYWMFFGNPTNLIKSGDPVSVVVGDARIDNLTVE</sequence>
<accession>A0A5K8AM09</accession>
<dbReference type="Proteomes" id="UP000422108">
    <property type="component" value="Chromosome"/>
</dbReference>
<reference evidence="2 3" key="1">
    <citation type="submission" date="2019-11" db="EMBL/GenBank/DDBJ databases">
        <title>Comparative genomics of hydrocarbon-degrading Desulfosarcina strains.</title>
        <authorList>
            <person name="Watanabe M."/>
            <person name="Kojima H."/>
            <person name="Fukui M."/>
        </authorList>
    </citation>
    <scope>NUCLEOTIDE SEQUENCE [LARGE SCALE GENOMIC DNA]</scope>
    <source>
        <strain evidence="3">oXyS1</strain>
    </source>
</reference>
<name>A0A5K8AM09_9BACT</name>